<feature type="chain" id="PRO_5042537568" description="Peptidase M56 BlaR1" evidence="1">
    <location>
        <begin position="25"/>
        <end position="262"/>
    </location>
</feature>
<dbReference type="RefSeq" id="WP_315743284.1">
    <property type="nucleotide sequence ID" value="NZ_JAVYAA010000001.1"/>
</dbReference>
<name>A0AAJ2JRB7_9BACL</name>
<comment type="caution">
    <text evidence="2">The sequence shown here is derived from an EMBL/GenBank/DDBJ whole genome shotgun (WGS) entry which is preliminary data.</text>
</comment>
<gene>
    <name evidence="2" type="ORF">RQP50_03520</name>
</gene>
<organism evidence="2 3">
    <name type="scientific">Paenibacillus suaedae</name>
    <dbReference type="NCBI Taxonomy" id="3077233"/>
    <lineage>
        <taxon>Bacteria</taxon>
        <taxon>Bacillati</taxon>
        <taxon>Bacillota</taxon>
        <taxon>Bacilli</taxon>
        <taxon>Bacillales</taxon>
        <taxon>Paenibacillaceae</taxon>
        <taxon>Paenibacillus</taxon>
    </lineage>
</organism>
<evidence type="ECO:0000313" key="3">
    <source>
        <dbReference type="Proteomes" id="UP001250538"/>
    </source>
</evidence>
<dbReference type="Proteomes" id="UP001250538">
    <property type="component" value="Unassembled WGS sequence"/>
</dbReference>
<proteinExistence type="predicted"/>
<keyword evidence="3" id="KW-1185">Reference proteome</keyword>
<evidence type="ECO:0008006" key="4">
    <source>
        <dbReference type="Google" id="ProtNLM"/>
    </source>
</evidence>
<accession>A0AAJ2JRB7</accession>
<feature type="signal peptide" evidence="1">
    <location>
        <begin position="1"/>
        <end position="24"/>
    </location>
</feature>
<evidence type="ECO:0000256" key="1">
    <source>
        <dbReference type="SAM" id="SignalP"/>
    </source>
</evidence>
<keyword evidence="1" id="KW-0732">Signal</keyword>
<sequence length="262" mass="29628">MKMTMKLAVATISGVLLFCSMNLAAEAASSRVVRDVTLKTAAAEPKAMSEGEKLEKAEQERIDKLLEKNPDDTYIIYVSKELKKNKNEQEVYFMGNFNPRFDTYEAYYKFASKLKEAVPQRPADLPKGYTLAEAIIISPLGPKDLVAMKAEAKKLGKQIHSKKINWTKSDFIVLTYTNGKNEIKLSSGALKEKDKKEKNYVYKSAKDIEKENPNLAPAIKKITYKNQISWNESGKGFWISTNPENPLTKEDMIKLAKTMVKK</sequence>
<dbReference type="EMBL" id="JAVYAA010000001">
    <property type="protein sequence ID" value="MDT8975311.1"/>
    <property type="molecule type" value="Genomic_DNA"/>
</dbReference>
<protein>
    <recommendedName>
        <fullName evidence="4">Peptidase M56 BlaR1</fullName>
    </recommendedName>
</protein>
<reference evidence="3" key="1">
    <citation type="submission" date="2023-09" db="EMBL/GenBank/DDBJ databases">
        <title>Paenibacillus sp. chi10 Genome sequencing and assembly.</title>
        <authorList>
            <person name="Kim I."/>
        </authorList>
    </citation>
    <scope>NUCLEOTIDE SEQUENCE [LARGE SCALE GENOMIC DNA]</scope>
    <source>
        <strain evidence="3">chi10</strain>
    </source>
</reference>
<evidence type="ECO:0000313" key="2">
    <source>
        <dbReference type="EMBL" id="MDT8975311.1"/>
    </source>
</evidence>
<dbReference type="AlphaFoldDB" id="A0AAJ2JRB7"/>